<gene>
    <name evidence="2" type="ORF">BDQ12DRAFT_666776</name>
</gene>
<evidence type="ECO:0000313" key="3">
    <source>
        <dbReference type="Proteomes" id="UP000308652"/>
    </source>
</evidence>
<feature type="compositionally biased region" description="Gly residues" evidence="1">
    <location>
        <begin position="168"/>
        <end position="177"/>
    </location>
</feature>
<name>A0A5C3LXA4_9AGAR</name>
<dbReference type="OrthoDB" id="3016468at2759"/>
<sequence>MSTLPIQYISQQGLDWECYADKFQHFIQGDGPYPGHPPAGYIECFKKRQHFAPTPDEYPMLVAKALAPEQHTAAPSFSWNGSSILRVNGHSYYQAVNGNETDVEQRQLLRCCHYHKNKLKEPEPAPEIIMECTPMPEQEPKPEESSDKDADGEYEHDMDEYLDDKEGAQGGWGGKKM</sequence>
<dbReference type="AlphaFoldDB" id="A0A5C3LXA4"/>
<feature type="compositionally biased region" description="Basic and acidic residues" evidence="1">
    <location>
        <begin position="138"/>
        <end position="155"/>
    </location>
</feature>
<evidence type="ECO:0000313" key="2">
    <source>
        <dbReference type="EMBL" id="TFK37869.1"/>
    </source>
</evidence>
<accession>A0A5C3LXA4</accession>
<proteinExistence type="predicted"/>
<organism evidence="2 3">
    <name type="scientific">Crucibulum laeve</name>
    <dbReference type="NCBI Taxonomy" id="68775"/>
    <lineage>
        <taxon>Eukaryota</taxon>
        <taxon>Fungi</taxon>
        <taxon>Dikarya</taxon>
        <taxon>Basidiomycota</taxon>
        <taxon>Agaricomycotina</taxon>
        <taxon>Agaricomycetes</taxon>
        <taxon>Agaricomycetidae</taxon>
        <taxon>Agaricales</taxon>
        <taxon>Agaricineae</taxon>
        <taxon>Nidulariaceae</taxon>
        <taxon>Crucibulum</taxon>
    </lineage>
</organism>
<protein>
    <submittedName>
        <fullName evidence="2">Uncharacterized protein</fullName>
    </submittedName>
</protein>
<dbReference type="EMBL" id="ML213606">
    <property type="protein sequence ID" value="TFK37869.1"/>
    <property type="molecule type" value="Genomic_DNA"/>
</dbReference>
<dbReference type="Proteomes" id="UP000308652">
    <property type="component" value="Unassembled WGS sequence"/>
</dbReference>
<feature type="region of interest" description="Disordered" evidence="1">
    <location>
        <begin position="133"/>
        <end position="177"/>
    </location>
</feature>
<reference evidence="2 3" key="1">
    <citation type="journal article" date="2019" name="Nat. Ecol. Evol.">
        <title>Megaphylogeny resolves global patterns of mushroom evolution.</title>
        <authorList>
            <person name="Varga T."/>
            <person name="Krizsan K."/>
            <person name="Foldi C."/>
            <person name="Dima B."/>
            <person name="Sanchez-Garcia M."/>
            <person name="Sanchez-Ramirez S."/>
            <person name="Szollosi G.J."/>
            <person name="Szarkandi J.G."/>
            <person name="Papp V."/>
            <person name="Albert L."/>
            <person name="Andreopoulos W."/>
            <person name="Angelini C."/>
            <person name="Antonin V."/>
            <person name="Barry K.W."/>
            <person name="Bougher N.L."/>
            <person name="Buchanan P."/>
            <person name="Buyck B."/>
            <person name="Bense V."/>
            <person name="Catcheside P."/>
            <person name="Chovatia M."/>
            <person name="Cooper J."/>
            <person name="Damon W."/>
            <person name="Desjardin D."/>
            <person name="Finy P."/>
            <person name="Geml J."/>
            <person name="Haridas S."/>
            <person name="Hughes K."/>
            <person name="Justo A."/>
            <person name="Karasinski D."/>
            <person name="Kautmanova I."/>
            <person name="Kiss B."/>
            <person name="Kocsube S."/>
            <person name="Kotiranta H."/>
            <person name="LaButti K.M."/>
            <person name="Lechner B.E."/>
            <person name="Liimatainen K."/>
            <person name="Lipzen A."/>
            <person name="Lukacs Z."/>
            <person name="Mihaltcheva S."/>
            <person name="Morgado L.N."/>
            <person name="Niskanen T."/>
            <person name="Noordeloos M.E."/>
            <person name="Ohm R.A."/>
            <person name="Ortiz-Santana B."/>
            <person name="Ovrebo C."/>
            <person name="Racz N."/>
            <person name="Riley R."/>
            <person name="Savchenko A."/>
            <person name="Shiryaev A."/>
            <person name="Soop K."/>
            <person name="Spirin V."/>
            <person name="Szebenyi C."/>
            <person name="Tomsovsky M."/>
            <person name="Tulloss R.E."/>
            <person name="Uehling J."/>
            <person name="Grigoriev I.V."/>
            <person name="Vagvolgyi C."/>
            <person name="Papp T."/>
            <person name="Martin F.M."/>
            <person name="Miettinen O."/>
            <person name="Hibbett D.S."/>
            <person name="Nagy L.G."/>
        </authorList>
    </citation>
    <scope>NUCLEOTIDE SEQUENCE [LARGE SCALE GENOMIC DNA]</scope>
    <source>
        <strain evidence="2 3">CBS 166.37</strain>
    </source>
</reference>
<evidence type="ECO:0000256" key="1">
    <source>
        <dbReference type="SAM" id="MobiDB-lite"/>
    </source>
</evidence>
<keyword evidence="3" id="KW-1185">Reference proteome</keyword>